<feature type="signal peptide" evidence="1">
    <location>
        <begin position="1"/>
        <end position="18"/>
    </location>
</feature>
<dbReference type="GO" id="GO:0001669">
    <property type="term" value="C:acrosomal vesicle"/>
    <property type="evidence" value="ECO:0007669"/>
    <property type="project" value="TreeGrafter"/>
</dbReference>
<dbReference type="Proteomes" id="UP000291022">
    <property type="component" value="Unassembled WGS sequence"/>
</dbReference>
<dbReference type="GeneTree" id="ENSGT00990000211411"/>
<keyword evidence="1" id="KW-0732">Signal</keyword>
<feature type="chain" id="PRO_5019292591" evidence="1">
    <location>
        <begin position="19"/>
        <end position="101"/>
    </location>
</feature>
<reference evidence="3" key="1">
    <citation type="submission" date="2016-06" db="EMBL/GenBank/DDBJ databases">
        <title>De novo assembly and RNA-Seq shows season-dependent expression and editing in black bear kidneys.</title>
        <authorList>
            <person name="Korstanje R."/>
            <person name="Srivastava A."/>
            <person name="Sarsani V.K."/>
            <person name="Sheehan S.M."/>
            <person name="Seger R.L."/>
            <person name="Barter M.E."/>
            <person name="Lindqvist C."/>
            <person name="Brody L.C."/>
            <person name="Mullikin J.C."/>
        </authorList>
    </citation>
    <scope>NUCLEOTIDE SEQUENCE [LARGE SCALE GENOMIC DNA]</scope>
</reference>
<name>A0A452QCS7_URSAM</name>
<dbReference type="PANTHER" id="PTHR15049">
    <property type="entry name" value="GLYCOSYL-PHOSPHATIDYLINOSITOL-ANCHORED MOLECULE-LIKE PROTEIN-RELATED"/>
    <property type="match status" value="1"/>
</dbReference>
<evidence type="ECO:0000313" key="3">
    <source>
        <dbReference type="Proteomes" id="UP000291022"/>
    </source>
</evidence>
<dbReference type="AlphaFoldDB" id="A0A452QCS7"/>
<dbReference type="PANTHER" id="PTHR15049:SF1">
    <property type="entry name" value="LYMPHOCYTE ANTIGEN 6K"/>
    <property type="match status" value="1"/>
</dbReference>
<dbReference type="STRING" id="9643.ENSUAMP00000002479"/>
<dbReference type="GO" id="GO:0007339">
    <property type="term" value="P:binding of sperm to zona pellucida"/>
    <property type="evidence" value="ECO:0007669"/>
    <property type="project" value="TreeGrafter"/>
</dbReference>
<proteinExistence type="predicted"/>
<dbReference type="Ensembl" id="ENSUAMT00000002826.1">
    <property type="protein sequence ID" value="ENSUAMP00000002479.1"/>
    <property type="gene ID" value="ENSUAMG00000002269.1"/>
</dbReference>
<organism evidence="2 3">
    <name type="scientific">Ursus americanus</name>
    <name type="common">American black bear</name>
    <name type="synonym">Euarctos americanus</name>
    <dbReference type="NCBI Taxonomy" id="9643"/>
    <lineage>
        <taxon>Eukaryota</taxon>
        <taxon>Metazoa</taxon>
        <taxon>Chordata</taxon>
        <taxon>Craniata</taxon>
        <taxon>Vertebrata</taxon>
        <taxon>Euteleostomi</taxon>
        <taxon>Mammalia</taxon>
        <taxon>Eutheria</taxon>
        <taxon>Laurasiatheria</taxon>
        <taxon>Carnivora</taxon>
        <taxon>Caniformia</taxon>
        <taxon>Ursidae</taxon>
        <taxon>Ursus</taxon>
    </lineage>
</organism>
<dbReference type="OMA" id="CEMENSF"/>
<sequence length="101" mass="10648">MTILLALLLVVDLPRVETNGTMSGKQGKSGPLSLLTGRRQCHVCEMENSFACTGEANCNQGVDFCSSVAVSKYLSSCWASQAGPYIQQESGSVQIVSTGNS</sequence>
<protein>
    <submittedName>
        <fullName evidence="2">Uncharacterized protein</fullName>
    </submittedName>
</protein>
<evidence type="ECO:0000313" key="2">
    <source>
        <dbReference type="Ensembl" id="ENSUAMP00000002479.1"/>
    </source>
</evidence>
<dbReference type="InterPro" id="IPR052874">
    <property type="entry name" value="Sperm-ZP_regulatory"/>
</dbReference>
<reference evidence="2" key="3">
    <citation type="submission" date="2025-09" db="UniProtKB">
        <authorList>
            <consortium name="Ensembl"/>
        </authorList>
    </citation>
    <scope>IDENTIFICATION</scope>
</reference>
<reference evidence="2" key="2">
    <citation type="submission" date="2025-08" db="UniProtKB">
        <authorList>
            <consortium name="Ensembl"/>
        </authorList>
    </citation>
    <scope>IDENTIFICATION</scope>
</reference>
<keyword evidence="3" id="KW-1185">Reference proteome</keyword>
<accession>A0A452QCS7</accession>
<evidence type="ECO:0000256" key="1">
    <source>
        <dbReference type="SAM" id="SignalP"/>
    </source>
</evidence>